<dbReference type="InterPro" id="IPR036052">
    <property type="entry name" value="TrpB-like_PALP_sf"/>
</dbReference>
<dbReference type="SUPFAM" id="SSF53686">
    <property type="entry name" value="Tryptophan synthase beta subunit-like PLP-dependent enzymes"/>
    <property type="match status" value="1"/>
</dbReference>
<dbReference type="GO" id="GO:0009097">
    <property type="term" value="P:isoleucine biosynthetic process"/>
    <property type="evidence" value="ECO:0007669"/>
    <property type="project" value="TreeGrafter"/>
</dbReference>
<dbReference type="EMBL" id="FXBL01000004">
    <property type="protein sequence ID" value="SMH29552.1"/>
    <property type="molecule type" value="Genomic_DNA"/>
</dbReference>
<dbReference type="AlphaFoldDB" id="A0A1X7MZ24"/>
<evidence type="ECO:0000256" key="3">
    <source>
        <dbReference type="ARBA" id="ARBA00023239"/>
    </source>
</evidence>
<name>A0A1X7MZ24_9HYPH</name>
<proteinExistence type="predicted"/>
<dbReference type="PANTHER" id="PTHR48078:SF6">
    <property type="entry name" value="L-THREONINE DEHYDRATASE CATABOLIC TDCB"/>
    <property type="match status" value="1"/>
</dbReference>
<evidence type="ECO:0000256" key="2">
    <source>
        <dbReference type="ARBA" id="ARBA00022898"/>
    </source>
</evidence>
<keyword evidence="3" id="KW-0456">Lyase</keyword>
<dbReference type="InterPro" id="IPR001926">
    <property type="entry name" value="TrpB-like_PALP"/>
</dbReference>
<reference evidence="5 6" key="1">
    <citation type="submission" date="2017-04" db="EMBL/GenBank/DDBJ databases">
        <authorList>
            <person name="Afonso C.L."/>
            <person name="Miller P.J."/>
            <person name="Scott M.A."/>
            <person name="Spackman E."/>
            <person name="Goraichik I."/>
            <person name="Dimitrov K.M."/>
            <person name="Suarez D.L."/>
            <person name="Swayne D.E."/>
        </authorList>
    </citation>
    <scope>NUCLEOTIDE SEQUENCE [LARGE SCALE GENOMIC DNA]</scope>
    <source>
        <strain evidence="5 6">B5P</strain>
    </source>
</reference>
<dbReference type="GO" id="GO:0003941">
    <property type="term" value="F:L-serine ammonia-lyase activity"/>
    <property type="evidence" value="ECO:0007669"/>
    <property type="project" value="TreeGrafter"/>
</dbReference>
<organism evidence="5 6">
    <name type="scientific">Mesorhizobium australicum</name>
    <dbReference type="NCBI Taxonomy" id="536018"/>
    <lineage>
        <taxon>Bacteria</taxon>
        <taxon>Pseudomonadati</taxon>
        <taxon>Pseudomonadota</taxon>
        <taxon>Alphaproteobacteria</taxon>
        <taxon>Hyphomicrobiales</taxon>
        <taxon>Phyllobacteriaceae</taxon>
        <taxon>Mesorhizobium</taxon>
    </lineage>
</organism>
<keyword evidence="6" id="KW-1185">Reference proteome</keyword>
<protein>
    <submittedName>
        <fullName evidence="5">Threonine synthase</fullName>
    </submittedName>
</protein>
<keyword evidence="2" id="KW-0663">Pyridoxal phosphate</keyword>
<dbReference type="GO" id="GO:0004794">
    <property type="term" value="F:threonine deaminase activity"/>
    <property type="evidence" value="ECO:0007669"/>
    <property type="project" value="TreeGrafter"/>
</dbReference>
<sequence length="386" mass="41569">MLKINQHLTGFQCIRCEELHPIHDYHEGCPKCQAQHRPASVVPVYDKTMPDVVWSGSGRGMRRFSHRLPYCSFESLGEGDTPIVDLPRLAGELGMDRLSIKLEGANPTGSHKDRMSVQFVARAKDRGAHGVVAASSGNAGASVAAYAAAAGLPCIIVTTPAISPPWRRAIEMTGAEIIYTEDSLERWAIVRRMVRDEGYASATNYLDPPVGSDPWGVDGYKTLGYELAEDEATADIEAILVPTARGDLLWGIYQGLADAVSAGRRSSQPRLVAVEPFPRLEKVLAGQDLRSHYPGRSLLVSIGGATVTFQSWLAVTKTRGAAVSVAEELALADQRVLARHGLFLELSAAASLTGLRRLLQGGDQPPRSALLIATSHGYKESAGHEV</sequence>
<dbReference type="GO" id="GO:0006565">
    <property type="term" value="P:L-serine catabolic process"/>
    <property type="evidence" value="ECO:0007669"/>
    <property type="project" value="TreeGrafter"/>
</dbReference>
<feature type="domain" description="Tryptophan synthase beta chain-like PALP" evidence="4">
    <location>
        <begin position="75"/>
        <end position="372"/>
    </location>
</feature>
<evidence type="ECO:0000313" key="5">
    <source>
        <dbReference type="EMBL" id="SMH29552.1"/>
    </source>
</evidence>
<dbReference type="Gene3D" id="3.40.50.1100">
    <property type="match status" value="2"/>
</dbReference>
<gene>
    <name evidence="5" type="ORF">SAMN02982922_0903</name>
</gene>
<evidence type="ECO:0000256" key="1">
    <source>
        <dbReference type="ARBA" id="ARBA00001933"/>
    </source>
</evidence>
<dbReference type="InterPro" id="IPR050147">
    <property type="entry name" value="Ser/Thr_Dehydratase"/>
</dbReference>
<comment type="cofactor">
    <cofactor evidence="1">
        <name>pyridoxal 5'-phosphate</name>
        <dbReference type="ChEBI" id="CHEBI:597326"/>
    </cofactor>
</comment>
<accession>A0A1X7MZ24</accession>
<dbReference type="GO" id="GO:0006567">
    <property type="term" value="P:L-threonine catabolic process"/>
    <property type="evidence" value="ECO:0007669"/>
    <property type="project" value="TreeGrafter"/>
</dbReference>
<evidence type="ECO:0000313" key="6">
    <source>
        <dbReference type="Proteomes" id="UP000193083"/>
    </source>
</evidence>
<evidence type="ECO:0000259" key="4">
    <source>
        <dbReference type="Pfam" id="PF00291"/>
    </source>
</evidence>
<dbReference type="RefSeq" id="WP_085463055.1">
    <property type="nucleotide sequence ID" value="NZ_FXBL01000004.1"/>
</dbReference>
<dbReference type="OrthoDB" id="9778118at2"/>
<dbReference type="Pfam" id="PF00291">
    <property type="entry name" value="PALP"/>
    <property type="match status" value="1"/>
</dbReference>
<dbReference type="Proteomes" id="UP000193083">
    <property type="component" value="Unassembled WGS sequence"/>
</dbReference>
<dbReference type="PANTHER" id="PTHR48078">
    <property type="entry name" value="THREONINE DEHYDRATASE, MITOCHONDRIAL-RELATED"/>
    <property type="match status" value="1"/>
</dbReference>